<comment type="caution">
    <text evidence="1">The sequence shown here is derived from an EMBL/GenBank/DDBJ whole genome shotgun (WGS) entry which is preliminary data.</text>
</comment>
<gene>
    <name evidence="1" type="ORF">EWH70_06165</name>
</gene>
<keyword evidence="2" id="KW-1185">Reference proteome</keyword>
<proteinExistence type="predicted"/>
<dbReference type="OrthoDB" id="3262422at2"/>
<protein>
    <recommendedName>
        <fullName evidence="3">ESX-1 secretion-associated protein</fullName>
    </recommendedName>
</protein>
<organism evidence="1 2">
    <name type="scientific">Amycolatopsis suaedae</name>
    <dbReference type="NCBI Taxonomy" id="2510978"/>
    <lineage>
        <taxon>Bacteria</taxon>
        <taxon>Bacillati</taxon>
        <taxon>Actinomycetota</taxon>
        <taxon>Actinomycetes</taxon>
        <taxon>Pseudonocardiales</taxon>
        <taxon>Pseudonocardiaceae</taxon>
        <taxon>Amycolatopsis</taxon>
    </lineage>
</organism>
<name>A0A4Q7JBW9_9PSEU</name>
<evidence type="ECO:0008006" key="3">
    <source>
        <dbReference type="Google" id="ProtNLM"/>
    </source>
</evidence>
<dbReference type="RefSeq" id="WP_130474301.1">
    <property type="nucleotide sequence ID" value="NZ_SFCC01000003.1"/>
</dbReference>
<accession>A0A4Q7JBW9</accession>
<dbReference type="Proteomes" id="UP000292003">
    <property type="component" value="Unassembled WGS sequence"/>
</dbReference>
<dbReference type="EMBL" id="SFCC01000003">
    <property type="protein sequence ID" value="RZQ64502.1"/>
    <property type="molecule type" value="Genomic_DNA"/>
</dbReference>
<dbReference type="AlphaFoldDB" id="A0A4Q7JBW9"/>
<reference evidence="1 2" key="1">
    <citation type="submission" date="2019-02" db="EMBL/GenBank/DDBJ databases">
        <title>Draft genome sequence of Amycolatopsis sp. 8-3EHSu isolated from roots of Suaeda maritima.</title>
        <authorList>
            <person name="Duangmal K."/>
            <person name="Chantavorakit T."/>
        </authorList>
    </citation>
    <scope>NUCLEOTIDE SEQUENCE [LARGE SCALE GENOMIC DNA]</scope>
    <source>
        <strain evidence="1 2">8-3EHSu</strain>
    </source>
</reference>
<evidence type="ECO:0000313" key="2">
    <source>
        <dbReference type="Proteomes" id="UP000292003"/>
    </source>
</evidence>
<evidence type="ECO:0000313" key="1">
    <source>
        <dbReference type="EMBL" id="RZQ64502.1"/>
    </source>
</evidence>
<sequence length="98" mass="9597">MTTGYEVDPEALLAAARLIGATVGAVDPAALSGVALGEEAAGHPGVSAAVAEFCATWGEAAKVLAQRATSAGETLTGAASVYETTDGDVRHSVLLLGA</sequence>